<dbReference type="AlphaFoldDB" id="A0A939KHS5"/>
<feature type="region of interest" description="Disordered" evidence="5">
    <location>
        <begin position="128"/>
        <end position="148"/>
    </location>
</feature>
<dbReference type="SUPFAM" id="SSF53807">
    <property type="entry name" value="Helical backbone' metal receptor"/>
    <property type="match status" value="1"/>
</dbReference>
<evidence type="ECO:0000256" key="6">
    <source>
        <dbReference type="SAM" id="SignalP"/>
    </source>
</evidence>
<organism evidence="7 8">
    <name type="scientific">Arthrobacter cavernae</name>
    <dbReference type="NCBI Taxonomy" id="2817681"/>
    <lineage>
        <taxon>Bacteria</taxon>
        <taxon>Bacillati</taxon>
        <taxon>Actinomycetota</taxon>
        <taxon>Actinomycetes</taxon>
        <taxon>Micrococcales</taxon>
        <taxon>Micrococcaceae</taxon>
        <taxon>Arthrobacter</taxon>
    </lineage>
</organism>
<dbReference type="Pfam" id="PF01297">
    <property type="entry name" value="ZnuA"/>
    <property type="match status" value="1"/>
</dbReference>
<dbReference type="EMBL" id="JAFNLL010000004">
    <property type="protein sequence ID" value="MBO1266892.1"/>
    <property type="molecule type" value="Genomic_DNA"/>
</dbReference>
<evidence type="ECO:0000256" key="2">
    <source>
        <dbReference type="ARBA" id="ARBA00022448"/>
    </source>
</evidence>
<gene>
    <name evidence="7" type="ORF">J1902_02655</name>
</gene>
<evidence type="ECO:0000256" key="3">
    <source>
        <dbReference type="ARBA" id="ARBA00022723"/>
    </source>
</evidence>
<dbReference type="GO" id="GO:0046872">
    <property type="term" value="F:metal ion binding"/>
    <property type="evidence" value="ECO:0007669"/>
    <property type="project" value="UniProtKB-KW"/>
</dbReference>
<keyword evidence="8" id="KW-1185">Reference proteome</keyword>
<dbReference type="PROSITE" id="PS51257">
    <property type="entry name" value="PROKAR_LIPOPROTEIN"/>
    <property type="match status" value="1"/>
</dbReference>
<dbReference type="InterPro" id="IPR006127">
    <property type="entry name" value="ZnuA-like"/>
</dbReference>
<feature type="chain" id="PRO_5037988517" evidence="6">
    <location>
        <begin position="28"/>
        <end position="324"/>
    </location>
</feature>
<evidence type="ECO:0000256" key="1">
    <source>
        <dbReference type="ARBA" id="ARBA00004196"/>
    </source>
</evidence>
<dbReference type="GO" id="GO:0030313">
    <property type="term" value="C:cell envelope"/>
    <property type="evidence" value="ECO:0007669"/>
    <property type="project" value="UniProtKB-SubCell"/>
</dbReference>
<evidence type="ECO:0000313" key="8">
    <source>
        <dbReference type="Proteomes" id="UP000664164"/>
    </source>
</evidence>
<dbReference type="Gene3D" id="3.40.50.1980">
    <property type="entry name" value="Nitrogenase molybdenum iron protein domain"/>
    <property type="match status" value="2"/>
</dbReference>
<accession>A0A939KHS5</accession>
<dbReference type="PANTHER" id="PTHR42953:SF1">
    <property type="entry name" value="METAL-BINDING PROTEIN HI_0362-RELATED"/>
    <property type="match status" value="1"/>
</dbReference>
<protein>
    <submittedName>
        <fullName evidence="7">Zinc ABC transporter substrate-binding protein</fullName>
    </submittedName>
</protein>
<sequence>MRSTAARLSLAASAGLALLLTACAAPAATPPSVSSAVIEVVTSTNVYGDIVKAIGGDKVKVTSIITKTSQDPHSYEASAQDKLAVSKAKLVVENGGGYDDFLHKLADDTNVGHDNVVSAVEVSGLASEEDQAHSIESASPAADEHSHSTGHFNEHVWYSLASMGKLADAVAAKLSALDSASAGTFTANADTFKTSLTELETKLDAAKAAGTAVPVAITEPVPLYLLEAAGLENKTPEAFSDAIEEGADVPPAVLKETTELLGTKAVRLLAYNAQTEGPQTEAVKNAATAAGIPVVDFTETLPEGLDYLQWMTANVKNLTDALGK</sequence>
<reference evidence="7" key="1">
    <citation type="submission" date="2021-03" db="EMBL/GenBank/DDBJ databases">
        <title>A new species, PO-11, isolated from a karst cave deposit.</title>
        <authorList>
            <person name="Zhaoxiaoyong W."/>
        </authorList>
    </citation>
    <scope>NUCLEOTIDE SEQUENCE</scope>
    <source>
        <strain evidence="7">PO-11</strain>
    </source>
</reference>
<dbReference type="RefSeq" id="WP_207614712.1">
    <property type="nucleotide sequence ID" value="NZ_JAFNLL010000004.1"/>
</dbReference>
<keyword evidence="3" id="KW-0479">Metal-binding</keyword>
<comment type="subcellular location">
    <subcellularLocation>
        <location evidence="1">Cell envelope</location>
    </subcellularLocation>
</comment>
<evidence type="ECO:0000256" key="5">
    <source>
        <dbReference type="SAM" id="MobiDB-lite"/>
    </source>
</evidence>
<dbReference type="Proteomes" id="UP000664164">
    <property type="component" value="Unassembled WGS sequence"/>
</dbReference>
<dbReference type="PANTHER" id="PTHR42953">
    <property type="entry name" value="HIGH-AFFINITY ZINC UPTAKE SYSTEM PROTEIN ZNUA-RELATED"/>
    <property type="match status" value="1"/>
</dbReference>
<comment type="caution">
    <text evidence="7">The sequence shown here is derived from an EMBL/GenBank/DDBJ whole genome shotgun (WGS) entry which is preliminary data.</text>
</comment>
<dbReference type="GO" id="GO:0030001">
    <property type="term" value="P:metal ion transport"/>
    <property type="evidence" value="ECO:0007669"/>
    <property type="project" value="InterPro"/>
</dbReference>
<proteinExistence type="predicted"/>
<name>A0A939KHS5_9MICC</name>
<dbReference type="InterPro" id="IPR050492">
    <property type="entry name" value="Bact_metal-bind_prot9"/>
</dbReference>
<evidence type="ECO:0000313" key="7">
    <source>
        <dbReference type="EMBL" id="MBO1266892.1"/>
    </source>
</evidence>
<feature type="signal peptide" evidence="6">
    <location>
        <begin position="1"/>
        <end position="27"/>
    </location>
</feature>
<keyword evidence="2" id="KW-0813">Transport</keyword>
<keyword evidence="4 6" id="KW-0732">Signal</keyword>
<evidence type="ECO:0000256" key="4">
    <source>
        <dbReference type="ARBA" id="ARBA00022729"/>
    </source>
</evidence>